<gene>
    <name evidence="1" type="ORF">GJ698_14900</name>
</gene>
<sequence>MTWVKLERYVEIAGDSVDAVQARRKAGKWLNGRECKVVDGRVWINLRAVEQWIEKWE</sequence>
<protein>
    <submittedName>
        <fullName evidence="1">Excisionase</fullName>
    </submittedName>
</protein>
<accession>A0A844D9E4</accession>
<name>A0A844D9E4_9BURK</name>
<dbReference type="Proteomes" id="UP000439986">
    <property type="component" value="Unassembled WGS sequence"/>
</dbReference>
<proteinExistence type="predicted"/>
<dbReference type="AlphaFoldDB" id="A0A844D9E4"/>
<evidence type="ECO:0000313" key="2">
    <source>
        <dbReference type="Proteomes" id="UP000439986"/>
    </source>
</evidence>
<dbReference type="EMBL" id="WKJL01000010">
    <property type="protein sequence ID" value="MRW85372.1"/>
    <property type="molecule type" value="Genomic_DNA"/>
</dbReference>
<reference evidence="1 2" key="1">
    <citation type="submission" date="2019-11" db="EMBL/GenBank/DDBJ databases">
        <title>Novel species isolated from a subtropical stream in China.</title>
        <authorList>
            <person name="Lu H."/>
        </authorList>
    </citation>
    <scope>NUCLEOTIDE SEQUENCE [LARGE SCALE GENOMIC DNA]</scope>
    <source>
        <strain evidence="1 2">FT26W</strain>
    </source>
</reference>
<organism evidence="1 2">
    <name type="scientific">Duganella aquatilis</name>
    <dbReference type="NCBI Taxonomy" id="2666082"/>
    <lineage>
        <taxon>Bacteria</taxon>
        <taxon>Pseudomonadati</taxon>
        <taxon>Pseudomonadota</taxon>
        <taxon>Betaproteobacteria</taxon>
        <taxon>Burkholderiales</taxon>
        <taxon>Oxalobacteraceae</taxon>
        <taxon>Telluria group</taxon>
        <taxon>Duganella</taxon>
    </lineage>
</organism>
<evidence type="ECO:0000313" key="1">
    <source>
        <dbReference type="EMBL" id="MRW85372.1"/>
    </source>
</evidence>
<comment type="caution">
    <text evidence="1">The sequence shown here is derived from an EMBL/GenBank/DDBJ whole genome shotgun (WGS) entry which is preliminary data.</text>
</comment>
<keyword evidence="2" id="KW-1185">Reference proteome</keyword>